<evidence type="ECO:0008006" key="5">
    <source>
        <dbReference type="Google" id="ProtNLM"/>
    </source>
</evidence>
<dbReference type="PANTHER" id="PTHR11802:SF198">
    <property type="entry name" value="SERINE CARBOXYPEPTIDASE-LIKE 27"/>
    <property type="match status" value="1"/>
</dbReference>
<evidence type="ECO:0000313" key="4">
    <source>
        <dbReference type="Proteomes" id="UP000604825"/>
    </source>
</evidence>
<dbReference type="GO" id="GO:0005773">
    <property type="term" value="C:vacuole"/>
    <property type="evidence" value="ECO:0007669"/>
    <property type="project" value="TreeGrafter"/>
</dbReference>
<dbReference type="InterPro" id="IPR001563">
    <property type="entry name" value="Peptidase_S10"/>
</dbReference>
<evidence type="ECO:0000313" key="3">
    <source>
        <dbReference type="EMBL" id="CAD6226955.1"/>
    </source>
</evidence>
<dbReference type="Proteomes" id="UP000604825">
    <property type="component" value="Unassembled WGS sequence"/>
</dbReference>
<reference evidence="3" key="1">
    <citation type="submission" date="2020-10" db="EMBL/GenBank/DDBJ databases">
        <authorList>
            <person name="Han B."/>
            <person name="Lu T."/>
            <person name="Zhao Q."/>
            <person name="Huang X."/>
            <person name="Zhao Y."/>
        </authorList>
    </citation>
    <scope>NUCLEOTIDE SEQUENCE</scope>
</reference>
<proteinExistence type="inferred from homology"/>
<protein>
    <recommendedName>
        <fullName evidence="5">Carboxypeptidase</fullName>
    </recommendedName>
</protein>
<dbReference type="Pfam" id="PF00450">
    <property type="entry name" value="Peptidase_S10"/>
    <property type="match status" value="1"/>
</dbReference>
<comment type="caution">
    <text evidence="3">The sequence shown here is derived from an EMBL/GenBank/DDBJ whole genome shotgun (WGS) entry which is preliminary data.</text>
</comment>
<sequence length="135" mass="13930">MTGGLPLVAPVVLLVPVLLALASWRAAAASAGTAAGDRIGRLPGQPAVDFPMYSGYVAVDEGAGGRALFYWLQEVPPEAQPAPLVLWLNGGPGCSSVAYGASEELGAFRIRPDGATLFLNEDRWNTGALLHAVAC</sequence>
<dbReference type="Gene3D" id="3.40.50.1820">
    <property type="entry name" value="alpha/beta hydrolase"/>
    <property type="match status" value="1"/>
</dbReference>
<organism evidence="3 4">
    <name type="scientific">Miscanthus lutarioriparius</name>
    <dbReference type="NCBI Taxonomy" id="422564"/>
    <lineage>
        <taxon>Eukaryota</taxon>
        <taxon>Viridiplantae</taxon>
        <taxon>Streptophyta</taxon>
        <taxon>Embryophyta</taxon>
        <taxon>Tracheophyta</taxon>
        <taxon>Spermatophyta</taxon>
        <taxon>Magnoliopsida</taxon>
        <taxon>Liliopsida</taxon>
        <taxon>Poales</taxon>
        <taxon>Poaceae</taxon>
        <taxon>PACMAD clade</taxon>
        <taxon>Panicoideae</taxon>
        <taxon>Andropogonodae</taxon>
        <taxon>Andropogoneae</taxon>
        <taxon>Saccharinae</taxon>
        <taxon>Miscanthus</taxon>
    </lineage>
</organism>
<dbReference type="InterPro" id="IPR029058">
    <property type="entry name" value="AB_hydrolase_fold"/>
</dbReference>
<comment type="similarity">
    <text evidence="1">Belongs to the peptidase S10 family.</text>
</comment>
<dbReference type="GO" id="GO:0006508">
    <property type="term" value="P:proteolysis"/>
    <property type="evidence" value="ECO:0007669"/>
    <property type="project" value="InterPro"/>
</dbReference>
<name>A0A811NUY1_9POAL</name>
<keyword evidence="2" id="KW-0732">Signal</keyword>
<keyword evidence="4" id="KW-1185">Reference proteome</keyword>
<dbReference type="GO" id="GO:0004185">
    <property type="term" value="F:serine-type carboxypeptidase activity"/>
    <property type="evidence" value="ECO:0007669"/>
    <property type="project" value="InterPro"/>
</dbReference>
<feature type="signal peptide" evidence="2">
    <location>
        <begin position="1"/>
        <end position="28"/>
    </location>
</feature>
<accession>A0A811NUY1</accession>
<feature type="chain" id="PRO_5032643434" description="Carboxypeptidase" evidence="2">
    <location>
        <begin position="29"/>
        <end position="135"/>
    </location>
</feature>
<dbReference type="EMBL" id="CAJGYO010000004">
    <property type="protein sequence ID" value="CAD6226955.1"/>
    <property type="molecule type" value="Genomic_DNA"/>
</dbReference>
<dbReference type="OrthoDB" id="693328at2759"/>
<evidence type="ECO:0000256" key="1">
    <source>
        <dbReference type="ARBA" id="ARBA00009431"/>
    </source>
</evidence>
<evidence type="ECO:0000256" key="2">
    <source>
        <dbReference type="SAM" id="SignalP"/>
    </source>
</evidence>
<dbReference type="PANTHER" id="PTHR11802">
    <property type="entry name" value="SERINE PROTEASE FAMILY S10 SERINE CARBOXYPEPTIDASE"/>
    <property type="match status" value="1"/>
</dbReference>
<gene>
    <name evidence="3" type="ORF">NCGR_LOCUS18598</name>
</gene>
<dbReference type="AlphaFoldDB" id="A0A811NUY1"/>
<dbReference type="SUPFAM" id="SSF53474">
    <property type="entry name" value="alpha/beta-Hydrolases"/>
    <property type="match status" value="1"/>
</dbReference>